<feature type="transmembrane region" description="Helical" evidence="12">
    <location>
        <begin position="72"/>
        <end position="95"/>
    </location>
</feature>
<dbReference type="RefSeq" id="XP_014681070.1">
    <property type="nucleotide sequence ID" value="XM_014825584.1"/>
</dbReference>
<keyword evidence="7 12" id="KW-0472">Membrane</keyword>
<keyword evidence="10" id="KW-0141">cGMP biosynthesis</keyword>
<evidence type="ECO:0000256" key="6">
    <source>
        <dbReference type="ARBA" id="ARBA00022989"/>
    </source>
</evidence>
<dbReference type="SMART" id="SM00044">
    <property type="entry name" value="CYCc"/>
    <property type="match status" value="1"/>
</dbReference>
<dbReference type="PANTHER" id="PTHR11920">
    <property type="entry name" value="GUANYLYL CYCLASE"/>
    <property type="match status" value="1"/>
</dbReference>
<feature type="compositionally biased region" description="Low complexity" evidence="11">
    <location>
        <begin position="11"/>
        <end position="36"/>
    </location>
</feature>
<keyword evidence="8" id="KW-0325">Glycoprotein</keyword>
<feature type="transmembrane region" description="Helical" evidence="12">
    <location>
        <begin position="367"/>
        <end position="389"/>
    </location>
</feature>
<dbReference type="PANTHER" id="PTHR11920:SF501">
    <property type="entry name" value="GUANYLATE CYCLASE 32E"/>
    <property type="match status" value="1"/>
</dbReference>
<evidence type="ECO:0000313" key="14">
    <source>
        <dbReference type="Proteomes" id="UP000695022"/>
    </source>
</evidence>
<evidence type="ECO:0000259" key="13">
    <source>
        <dbReference type="PROSITE" id="PS50125"/>
    </source>
</evidence>
<dbReference type="EC" id="4.6.1.2" evidence="2"/>
<feature type="compositionally biased region" description="Basic and acidic residues" evidence="11">
    <location>
        <begin position="575"/>
        <end position="585"/>
    </location>
</feature>
<feature type="domain" description="Guanylate cyclase" evidence="13">
    <location>
        <begin position="447"/>
        <end position="551"/>
    </location>
</feature>
<name>A0ABM1F9E9_PRICU</name>
<dbReference type="Pfam" id="PF07701">
    <property type="entry name" value="HNOBA"/>
    <property type="match status" value="1"/>
</dbReference>
<reference evidence="15" key="1">
    <citation type="submission" date="2025-08" db="UniProtKB">
        <authorList>
            <consortium name="RefSeq"/>
        </authorList>
    </citation>
    <scope>IDENTIFICATION</scope>
</reference>
<dbReference type="InterPro" id="IPR050401">
    <property type="entry name" value="Cyclic_nucleotide_synthase"/>
</dbReference>
<evidence type="ECO:0000256" key="1">
    <source>
        <dbReference type="ARBA" id="ARBA00004479"/>
    </source>
</evidence>
<dbReference type="PROSITE" id="PS50125">
    <property type="entry name" value="GUANYLATE_CYCLASE_2"/>
    <property type="match status" value="1"/>
</dbReference>
<organism evidence="14 15">
    <name type="scientific">Priapulus caudatus</name>
    <name type="common">Priapulid worm</name>
    <dbReference type="NCBI Taxonomy" id="37621"/>
    <lineage>
        <taxon>Eukaryota</taxon>
        <taxon>Metazoa</taxon>
        <taxon>Ecdysozoa</taxon>
        <taxon>Scalidophora</taxon>
        <taxon>Priapulida</taxon>
        <taxon>Priapulimorpha</taxon>
        <taxon>Priapulimorphida</taxon>
        <taxon>Priapulidae</taxon>
        <taxon>Priapulus</taxon>
    </lineage>
</organism>
<comment type="subcellular location">
    <subcellularLocation>
        <location evidence="1">Membrane</location>
        <topology evidence="1">Single-pass type I membrane protein</topology>
    </subcellularLocation>
</comment>
<keyword evidence="3 12" id="KW-0812">Transmembrane</keyword>
<protein>
    <recommendedName>
        <fullName evidence="2">guanylate cyclase</fullName>
        <ecNumber evidence="2">4.6.1.2</ecNumber>
    </recommendedName>
</protein>
<keyword evidence="4" id="KW-0732">Signal</keyword>
<evidence type="ECO:0000256" key="10">
    <source>
        <dbReference type="ARBA" id="ARBA00023293"/>
    </source>
</evidence>
<evidence type="ECO:0000256" key="9">
    <source>
        <dbReference type="ARBA" id="ARBA00023239"/>
    </source>
</evidence>
<dbReference type="Gene3D" id="6.10.250.780">
    <property type="match status" value="1"/>
</dbReference>
<dbReference type="GeneID" id="106820963"/>
<evidence type="ECO:0000313" key="15">
    <source>
        <dbReference type="RefSeq" id="XP_014681070.1"/>
    </source>
</evidence>
<keyword evidence="9" id="KW-0456">Lyase</keyword>
<dbReference type="CDD" id="cd07302">
    <property type="entry name" value="CHD"/>
    <property type="match status" value="1"/>
</dbReference>
<gene>
    <name evidence="15" type="primary">LOC106820963</name>
</gene>
<keyword evidence="5" id="KW-0547">Nucleotide-binding</keyword>
<sequence length="610" mass="67628">MLKKEPVAMTSSSRNLHLSQSSIDGRGSVRSRSGRGSIHTISSTVIHIERYTGICSGDPVTRRGKRIQLAKVLGVIMIPIIAVISQNLALLIGSVGERSRVGSLSEQVSTGVEIGNLIHHVQIERGITALYIASQGDAAVAERRAEVSRDTDNMLVNISLWPQSENTPEAFRTKNKFQLELNKHRYHLSRLSIESATVRAEILYYSGLIELLLDWVTDVVQQSKGSENWKSLVAYSSLVHGKEQAGIERATGSSFYAAGGYTTPELVDYTEKLFQGRAYLDSANRYSPIIVRVLSTHYYNTSLEQVIESMRETILRNEQRKESAQQGTIWFEKMTAFIDILHVAELAMTEHIQVTLSEDVSQASRRMTINICILVIVVVVSPIIVYFVYNMTTNIQKFIGKMNETVAELNREKKRAEILLYQMLPKAVASKLTNREAIEPETFAEVTVFFSNIVDFDQICSQLTPIQVVHMLNTLYQTCDSKIELYDVYKVETIGGAYMVVSGCPTRNGSKHASEIASMALDLMTVIENIPVPQNIDAILQLRAGIHSGTLEEDEAGPNGNPNQKKEVGMGGPHAAERSDRHNTLDAELAPARKTSGGKTSSNLEARLRG</sequence>
<dbReference type="SUPFAM" id="SSF55073">
    <property type="entry name" value="Nucleotide cyclase"/>
    <property type="match status" value="1"/>
</dbReference>
<dbReference type="Pfam" id="PF08376">
    <property type="entry name" value="NIT"/>
    <property type="match status" value="1"/>
</dbReference>
<feature type="region of interest" description="Disordered" evidence="11">
    <location>
        <begin position="1"/>
        <end position="36"/>
    </location>
</feature>
<evidence type="ECO:0000256" key="4">
    <source>
        <dbReference type="ARBA" id="ARBA00022729"/>
    </source>
</evidence>
<dbReference type="InterPro" id="IPR029787">
    <property type="entry name" value="Nucleotide_cyclase"/>
</dbReference>
<evidence type="ECO:0000256" key="7">
    <source>
        <dbReference type="ARBA" id="ARBA00023136"/>
    </source>
</evidence>
<evidence type="ECO:0000256" key="5">
    <source>
        <dbReference type="ARBA" id="ARBA00022741"/>
    </source>
</evidence>
<keyword evidence="6 12" id="KW-1133">Transmembrane helix</keyword>
<dbReference type="Proteomes" id="UP000695022">
    <property type="component" value="Unplaced"/>
</dbReference>
<evidence type="ECO:0000256" key="8">
    <source>
        <dbReference type="ARBA" id="ARBA00023180"/>
    </source>
</evidence>
<accession>A0ABM1F9E9</accession>
<evidence type="ECO:0000256" key="12">
    <source>
        <dbReference type="SAM" id="Phobius"/>
    </source>
</evidence>
<evidence type="ECO:0000256" key="3">
    <source>
        <dbReference type="ARBA" id="ARBA00022692"/>
    </source>
</evidence>
<dbReference type="Pfam" id="PF00211">
    <property type="entry name" value="Guanylate_cyc"/>
    <property type="match status" value="1"/>
</dbReference>
<evidence type="ECO:0000256" key="11">
    <source>
        <dbReference type="SAM" id="MobiDB-lite"/>
    </source>
</evidence>
<proteinExistence type="predicted"/>
<evidence type="ECO:0000256" key="2">
    <source>
        <dbReference type="ARBA" id="ARBA00012202"/>
    </source>
</evidence>
<dbReference type="InterPro" id="IPR001054">
    <property type="entry name" value="A/G_cyclase"/>
</dbReference>
<dbReference type="InterPro" id="IPR011645">
    <property type="entry name" value="HNOB_dom_associated"/>
</dbReference>
<feature type="region of interest" description="Disordered" evidence="11">
    <location>
        <begin position="550"/>
        <end position="610"/>
    </location>
</feature>
<keyword evidence="14" id="KW-1185">Reference proteome</keyword>
<dbReference type="Gene3D" id="3.30.70.1230">
    <property type="entry name" value="Nucleotide cyclase"/>
    <property type="match status" value="1"/>
</dbReference>
<dbReference type="InterPro" id="IPR013587">
    <property type="entry name" value="Nitrate/nitrite_sensing"/>
</dbReference>